<name>A0A8S1PLT4_PARPR</name>
<accession>A0A8S1PLT4</accession>
<evidence type="ECO:0000313" key="3">
    <source>
        <dbReference type="Proteomes" id="UP000688137"/>
    </source>
</evidence>
<dbReference type="OMA" id="KGYSKQF"/>
<dbReference type="EMBL" id="CAJJDM010000124">
    <property type="protein sequence ID" value="CAD8103673.1"/>
    <property type="molecule type" value="Genomic_DNA"/>
</dbReference>
<keyword evidence="1" id="KW-0175">Coiled coil</keyword>
<feature type="coiled-coil region" evidence="1">
    <location>
        <begin position="48"/>
        <end position="123"/>
    </location>
</feature>
<keyword evidence="3" id="KW-1185">Reference proteome</keyword>
<sequence length="203" mass="23569">MLLLQLNKIDKSPFGRTFFDTIWLELQTGDPLVRQLQTFTDLEDRYDISAFDKDLAESNRQKIELEARLKGQLYPQRGILQGLVAQKQAEVKGYQQDLDELDAQRAEENADYEEKVLEHKEATAIIAEARRLFADNIEHQSFIQKGKATKQSIHKFIKEVSSMIQKHFTQSAKKTAKFQHRKGYSKQFKAFAIIASKRSLKDY</sequence>
<dbReference type="Proteomes" id="UP000688137">
    <property type="component" value="Unassembled WGS sequence"/>
</dbReference>
<gene>
    <name evidence="2" type="ORF">PPRIM_AZ9-3.1.T1210165</name>
</gene>
<reference evidence="2" key="1">
    <citation type="submission" date="2021-01" db="EMBL/GenBank/DDBJ databases">
        <authorList>
            <consortium name="Genoscope - CEA"/>
            <person name="William W."/>
        </authorList>
    </citation>
    <scope>NUCLEOTIDE SEQUENCE</scope>
</reference>
<comment type="caution">
    <text evidence="2">The sequence shown here is derived from an EMBL/GenBank/DDBJ whole genome shotgun (WGS) entry which is preliminary data.</text>
</comment>
<dbReference type="AlphaFoldDB" id="A0A8S1PLT4"/>
<protein>
    <submittedName>
        <fullName evidence="2">Uncharacterized protein</fullName>
    </submittedName>
</protein>
<evidence type="ECO:0000313" key="2">
    <source>
        <dbReference type="EMBL" id="CAD8103673.1"/>
    </source>
</evidence>
<proteinExistence type="predicted"/>
<evidence type="ECO:0000256" key="1">
    <source>
        <dbReference type="SAM" id="Coils"/>
    </source>
</evidence>
<organism evidence="2 3">
    <name type="scientific">Paramecium primaurelia</name>
    <dbReference type="NCBI Taxonomy" id="5886"/>
    <lineage>
        <taxon>Eukaryota</taxon>
        <taxon>Sar</taxon>
        <taxon>Alveolata</taxon>
        <taxon>Ciliophora</taxon>
        <taxon>Intramacronucleata</taxon>
        <taxon>Oligohymenophorea</taxon>
        <taxon>Peniculida</taxon>
        <taxon>Parameciidae</taxon>
        <taxon>Paramecium</taxon>
    </lineage>
</organism>